<proteinExistence type="inferred from homology"/>
<dbReference type="InterPro" id="IPR031657">
    <property type="entry name" value="REPA_OB_2"/>
</dbReference>
<name>A0A7E4VE63_PANRE</name>
<evidence type="ECO:0000256" key="7">
    <source>
        <dbReference type="ARBA" id="ARBA00023125"/>
    </source>
</evidence>
<dbReference type="CDD" id="cd04475">
    <property type="entry name" value="RPA1_DBD_B"/>
    <property type="match status" value="1"/>
</dbReference>
<evidence type="ECO:0000256" key="9">
    <source>
        <dbReference type="ARBA" id="ARBA00058595"/>
    </source>
</evidence>
<dbReference type="GO" id="GO:0008270">
    <property type="term" value="F:zinc ion binding"/>
    <property type="evidence" value="ECO:0007669"/>
    <property type="project" value="UniProtKB-KW"/>
</dbReference>
<evidence type="ECO:0000256" key="12">
    <source>
        <dbReference type="SAM" id="MobiDB-lite"/>
    </source>
</evidence>
<reference evidence="15" key="1">
    <citation type="journal article" date="2013" name="Genetics">
        <title>The draft genome and transcriptome of Panagrellus redivivus are shaped by the harsh demands of a free-living lifestyle.</title>
        <authorList>
            <person name="Srinivasan J."/>
            <person name="Dillman A.R."/>
            <person name="Macchietto M.G."/>
            <person name="Heikkinen L."/>
            <person name="Lakso M."/>
            <person name="Fracchia K.M."/>
            <person name="Antoshechkin I."/>
            <person name="Mortazavi A."/>
            <person name="Wong G."/>
            <person name="Sternberg P.W."/>
        </authorList>
    </citation>
    <scope>NUCLEOTIDE SEQUENCE [LARGE SCALE GENOMIC DNA]</scope>
    <source>
        <strain evidence="15">MT8872</strain>
    </source>
</reference>
<dbReference type="Proteomes" id="UP000492821">
    <property type="component" value="Unassembled WGS sequence"/>
</dbReference>
<dbReference type="PANTHER" id="PTHR47165">
    <property type="entry name" value="OS03G0429900 PROTEIN"/>
    <property type="match status" value="1"/>
</dbReference>
<evidence type="ECO:0000256" key="3">
    <source>
        <dbReference type="ARBA" id="ARBA00022705"/>
    </source>
</evidence>
<dbReference type="GO" id="GO:0005634">
    <property type="term" value="C:nucleus"/>
    <property type="evidence" value="ECO:0007669"/>
    <property type="project" value="UniProtKB-SubCell"/>
</dbReference>
<evidence type="ECO:0000256" key="11">
    <source>
        <dbReference type="RuleBase" id="RU364130"/>
    </source>
</evidence>
<reference evidence="16" key="2">
    <citation type="submission" date="2020-10" db="UniProtKB">
        <authorList>
            <consortium name="WormBaseParasite"/>
        </authorList>
    </citation>
    <scope>IDENTIFICATION</scope>
</reference>
<evidence type="ECO:0000259" key="13">
    <source>
        <dbReference type="Pfam" id="PF08646"/>
    </source>
</evidence>
<dbReference type="SUPFAM" id="SSF50249">
    <property type="entry name" value="Nucleic acid-binding proteins"/>
    <property type="match status" value="4"/>
</dbReference>
<evidence type="ECO:0000256" key="8">
    <source>
        <dbReference type="ARBA" id="ARBA00023242"/>
    </source>
</evidence>
<dbReference type="Pfam" id="PF08646">
    <property type="entry name" value="Rep_fac-A_C"/>
    <property type="match status" value="1"/>
</dbReference>
<dbReference type="InterPro" id="IPR047192">
    <property type="entry name" value="Euk_RPA1_DBD_C"/>
</dbReference>
<dbReference type="GO" id="GO:0006260">
    <property type="term" value="P:DNA replication"/>
    <property type="evidence" value="ECO:0007669"/>
    <property type="project" value="UniProtKB-KW"/>
</dbReference>
<dbReference type="InterPro" id="IPR012340">
    <property type="entry name" value="NA-bd_OB-fold"/>
</dbReference>
<feature type="domain" description="Replication factor A C-terminal" evidence="13">
    <location>
        <begin position="449"/>
        <end position="593"/>
    </location>
</feature>
<keyword evidence="7 11" id="KW-0238">DNA-binding</keyword>
<keyword evidence="3 11" id="KW-0235">DNA replication</keyword>
<evidence type="ECO:0000313" key="15">
    <source>
        <dbReference type="Proteomes" id="UP000492821"/>
    </source>
</evidence>
<keyword evidence="15" id="KW-1185">Reference proteome</keyword>
<dbReference type="GO" id="GO:0006281">
    <property type="term" value="P:DNA repair"/>
    <property type="evidence" value="ECO:0007669"/>
    <property type="project" value="InterPro"/>
</dbReference>
<keyword evidence="6 11" id="KW-0862">Zinc</keyword>
<dbReference type="GO" id="GO:0003677">
    <property type="term" value="F:DNA binding"/>
    <property type="evidence" value="ECO:0007669"/>
    <property type="project" value="UniProtKB-KW"/>
</dbReference>
<dbReference type="GO" id="GO:0006310">
    <property type="term" value="P:DNA recombination"/>
    <property type="evidence" value="ECO:0007669"/>
    <property type="project" value="InterPro"/>
</dbReference>
<evidence type="ECO:0000259" key="14">
    <source>
        <dbReference type="Pfam" id="PF16900"/>
    </source>
</evidence>
<dbReference type="AlphaFoldDB" id="A0A7E4VE63"/>
<dbReference type="Gene3D" id="2.40.50.140">
    <property type="entry name" value="Nucleic acid-binding proteins"/>
    <property type="match status" value="4"/>
</dbReference>
<keyword evidence="5 11" id="KW-0863">Zinc-finger</keyword>
<comment type="similarity">
    <text evidence="2 11">Belongs to the replication factor A protein 1 family.</text>
</comment>
<evidence type="ECO:0000256" key="5">
    <source>
        <dbReference type="ARBA" id="ARBA00022771"/>
    </source>
</evidence>
<dbReference type="NCBIfam" id="TIGR00617">
    <property type="entry name" value="rpa1"/>
    <property type="match status" value="1"/>
</dbReference>
<dbReference type="FunFam" id="2.40.50.140:FF:000064">
    <property type="entry name" value="Replication protein A subunit"/>
    <property type="match status" value="1"/>
</dbReference>
<evidence type="ECO:0000313" key="16">
    <source>
        <dbReference type="WBParaSite" id="Pan_g19962.t1"/>
    </source>
</evidence>
<evidence type="ECO:0000256" key="2">
    <source>
        <dbReference type="ARBA" id="ARBA00005690"/>
    </source>
</evidence>
<feature type="domain" description="Replication protein A OB" evidence="14">
    <location>
        <begin position="300"/>
        <end position="386"/>
    </location>
</feature>
<dbReference type="WBParaSite" id="Pan_g19962.t1">
    <property type="protein sequence ID" value="Pan_g19962.t1"/>
    <property type="gene ID" value="Pan_g19962"/>
</dbReference>
<feature type="region of interest" description="Disordered" evidence="12">
    <location>
        <begin position="137"/>
        <end position="161"/>
    </location>
</feature>
<evidence type="ECO:0000256" key="10">
    <source>
        <dbReference type="ARBA" id="ARBA00062035"/>
    </source>
</evidence>
<keyword evidence="4 11" id="KW-0479">Metal-binding</keyword>
<comment type="subcellular location">
    <subcellularLocation>
        <location evidence="1 11">Nucleus</location>
    </subcellularLocation>
</comment>
<dbReference type="InterPro" id="IPR004591">
    <property type="entry name" value="Rfa1"/>
</dbReference>
<comment type="function">
    <text evidence="9 11">As part of the heterotrimeric replication protein A complex (RPA/RP-A), binds and stabilizes single-stranded DNA intermediates, that form during DNA replication or upon DNA stress. It prevents their reannealing and in parallel, recruits and activates different proteins and complexes involved in DNA metabolism. Thereby, it plays an essential role both in DNA replication and the cellular response to DNA damage.</text>
</comment>
<organism evidence="15 16">
    <name type="scientific">Panagrellus redivivus</name>
    <name type="common">Microworm</name>
    <dbReference type="NCBI Taxonomy" id="6233"/>
    <lineage>
        <taxon>Eukaryota</taxon>
        <taxon>Metazoa</taxon>
        <taxon>Ecdysozoa</taxon>
        <taxon>Nematoda</taxon>
        <taxon>Chromadorea</taxon>
        <taxon>Rhabditida</taxon>
        <taxon>Tylenchina</taxon>
        <taxon>Panagrolaimomorpha</taxon>
        <taxon>Panagrolaimoidea</taxon>
        <taxon>Panagrolaimidae</taxon>
        <taxon>Panagrellus</taxon>
    </lineage>
</organism>
<sequence length="603" mass="66252">MENVQLTNGWIQEFLEGNPSTQTPTLQIAALRDTKQGPICYRARISDGTYTYATGGMSTDLKEQVEADGLLTDNKFAVIKVLGFKRGGSTETKIALIISEYELISLDYPLIGEPRPHNGDPSTYRGFKRQLQEDRNTTAGSYGNTGNPSTPSRRVPTSGNNANVMPIRALSPYISGKWRIYGNAVSKENLKEIQPRNGKGPMKVFSFILSDNQDDIKINCFGETAEKVAGIISEGRWFYVSDGANALRGANKRFNSTGHEYEITLNNNSTVELAEDQSQKAPKTTFKVVPLNQLSNCVAQSIDILAVIETVGDVTSLTTKDNRELKKRELTLIDQSSTSVQLTLWNENAETWTVEPSRVIGIKGAVVREFNGGFSLSIPGGSRLEIDPAGPATDELLKWYAAERPNADIKSVSSGAAGSGGNANSPAEIRVLSVVNNSPMVNSYDRGVYFNSICMIMSIRTENAVYAACPTDNCNKKVTGVDGGYRCEKCCKTTADCKYRYMVNLELSDGVSHAWATMFDDKAVALFGKSADEVAALKDANPEEYKRILTSPVFTTVNARLRGRTDVYNDVARVRFNLFEIKPVNHEAYSKCLDETIERLEAL</sequence>
<evidence type="ECO:0000256" key="1">
    <source>
        <dbReference type="ARBA" id="ARBA00004123"/>
    </source>
</evidence>
<dbReference type="Pfam" id="PF16900">
    <property type="entry name" value="REPA_OB_2"/>
    <property type="match status" value="1"/>
</dbReference>
<dbReference type="InterPro" id="IPR013955">
    <property type="entry name" value="Rep_factor-A_C"/>
</dbReference>
<keyword evidence="8 11" id="KW-0539">Nucleus</keyword>
<dbReference type="FunFam" id="2.40.50.140:FF:000090">
    <property type="entry name" value="Replication protein A subunit"/>
    <property type="match status" value="1"/>
</dbReference>
<evidence type="ECO:0000256" key="6">
    <source>
        <dbReference type="ARBA" id="ARBA00022833"/>
    </source>
</evidence>
<dbReference type="PANTHER" id="PTHR47165:SF4">
    <property type="entry name" value="OS03G0429900 PROTEIN"/>
    <property type="match status" value="1"/>
</dbReference>
<evidence type="ECO:0000256" key="4">
    <source>
        <dbReference type="ARBA" id="ARBA00022723"/>
    </source>
</evidence>
<protein>
    <recommendedName>
        <fullName evidence="11">Replication protein A subunit</fullName>
    </recommendedName>
</protein>
<comment type="subunit">
    <text evidence="10 11">Component of the heterotrimeric canonical replication protein A complex (RPA).</text>
</comment>
<dbReference type="CDD" id="cd04474">
    <property type="entry name" value="RPA1_DBD_A"/>
    <property type="match status" value="1"/>
</dbReference>
<accession>A0A7E4VE63</accession>
<dbReference type="CDD" id="cd04476">
    <property type="entry name" value="RPA1_DBD_C"/>
    <property type="match status" value="1"/>
</dbReference>
<dbReference type="FunFam" id="2.40.50.140:FF:000041">
    <property type="entry name" value="Replication protein A subunit"/>
    <property type="match status" value="1"/>
</dbReference>